<name>A0A397IPU6_9GLOM</name>
<comment type="caution">
    <text evidence="1">The sequence shown here is derived from an EMBL/GenBank/DDBJ whole genome shotgun (WGS) entry which is preliminary data.</text>
</comment>
<organism evidence="1 2">
    <name type="scientific">Diversispora epigaea</name>
    <dbReference type="NCBI Taxonomy" id="1348612"/>
    <lineage>
        <taxon>Eukaryota</taxon>
        <taxon>Fungi</taxon>
        <taxon>Fungi incertae sedis</taxon>
        <taxon>Mucoromycota</taxon>
        <taxon>Glomeromycotina</taxon>
        <taxon>Glomeromycetes</taxon>
        <taxon>Diversisporales</taxon>
        <taxon>Diversisporaceae</taxon>
        <taxon>Diversispora</taxon>
    </lineage>
</organism>
<dbReference type="AlphaFoldDB" id="A0A397IPU6"/>
<sequence>MENRDFHHWGSIINTNYVKDFTKTEMSPFEKVGAYFSNPLANNYIHIIIQLPTMVVNMQRNYKVIRADILNSVQIFVV</sequence>
<gene>
    <name evidence="1" type="ORF">Glove_209g58</name>
</gene>
<evidence type="ECO:0000313" key="2">
    <source>
        <dbReference type="Proteomes" id="UP000266861"/>
    </source>
</evidence>
<keyword evidence="2" id="KW-1185">Reference proteome</keyword>
<dbReference type="EMBL" id="PQFF01000196">
    <property type="protein sequence ID" value="RHZ75756.1"/>
    <property type="molecule type" value="Genomic_DNA"/>
</dbReference>
<evidence type="ECO:0000313" key="1">
    <source>
        <dbReference type="EMBL" id="RHZ75756.1"/>
    </source>
</evidence>
<proteinExistence type="predicted"/>
<reference evidence="1 2" key="1">
    <citation type="submission" date="2018-08" db="EMBL/GenBank/DDBJ databases">
        <title>Genome and evolution of the arbuscular mycorrhizal fungus Diversispora epigaea (formerly Glomus versiforme) and its bacterial endosymbionts.</title>
        <authorList>
            <person name="Sun X."/>
            <person name="Fei Z."/>
            <person name="Harrison M."/>
        </authorList>
    </citation>
    <scope>NUCLEOTIDE SEQUENCE [LARGE SCALE GENOMIC DNA]</scope>
    <source>
        <strain evidence="1 2">IT104</strain>
    </source>
</reference>
<accession>A0A397IPU6</accession>
<dbReference type="Proteomes" id="UP000266861">
    <property type="component" value="Unassembled WGS sequence"/>
</dbReference>
<protein>
    <submittedName>
        <fullName evidence="1">Uncharacterized protein</fullName>
    </submittedName>
</protein>